<organism evidence="1 2">
    <name type="scientific">Paenibacillus motobuensis</name>
    <dbReference type="NCBI Taxonomy" id="295324"/>
    <lineage>
        <taxon>Bacteria</taxon>
        <taxon>Bacillati</taxon>
        <taxon>Bacillota</taxon>
        <taxon>Bacilli</taxon>
        <taxon>Bacillales</taxon>
        <taxon>Paenibacillaceae</taxon>
        <taxon>Paenibacillus</taxon>
    </lineage>
</organism>
<protein>
    <submittedName>
        <fullName evidence="1">Uncharacterized protein</fullName>
    </submittedName>
</protein>
<sequence length="76" mass="8712">MMADDFRHIQISLFESLLSMGSGDVMRIVHGYAKIIYNRNSWRGGVIHNPGIKANFVHGFLRLRGAIECYSRMKEV</sequence>
<dbReference type="Proteomes" id="UP001500340">
    <property type="component" value="Unassembled WGS sequence"/>
</dbReference>
<reference evidence="1 2" key="1">
    <citation type="journal article" date="2019" name="Int. J. Syst. Evol. Microbiol.">
        <title>The Global Catalogue of Microorganisms (GCM) 10K type strain sequencing project: providing services to taxonomists for standard genome sequencing and annotation.</title>
        <authorList>
            <consortium name="The Broad Institute Genomics Platform"/>
            <consortium name="The Broad Institute Genome Sequencing Center for Infectious Disease"/>
            <person name="Wu L."/>
            <person name="Ma J."/>
        </authorList>
    </citation>
    <scope>NUCLEOTIDE SEQUENCE [LARGE SCALE GENOMIC DNA]</scope>
    <source>
        <strain evidence="1 2">JCM 12774</strain>
    </source>
</reference>
<keyword evidence="2" id="KW-1185">Reference proteome</keyword>
<dbReference type="EMBL" id="BAAACX010000012">
    <property type="protein sequence ID" value="GAA0396568.1"/>
    <property type="molecule type" value="Genomic_DNA"/>
</dbReference>
<accession>A0ABN0YIB4</accession>
<gene>
    <name evidence="1" type="ORF">GCM10008933_28950</name>
</gene>
<comment type="caution">
    <text evidence="1">The sequence shown here is derived from an EMBL/GenBank/DDBJ whole genome shotgun (WGS) entry which is preliminary data.</text>
</comment>
<evidence type="ECO:0000313" key="2">
    <source>
        <dbReference type="Proteomes" id="UP001500340"/>
    </source>
</evidence>
<name>A0ABN0YIB4_9BACL</name>
<evidence type="ECO:0000313" key="1">
    <source>
        <dbReference type="EMBL" id="GAA0396568.1"/>
    </source>
</evidence>
<proteinExistence type="predicted"/>